<evidence type="ECO:0000313" key="1">
    <source>
        <dbReference type="EMBL" id="JAH05962.1"/>
    </source>
</evidence>
<accession>A0A0E9PNU4</accession>
<reference evidence="1" key="1">
    <citation type="submission" date="2014-11" db="EMBL/GenBank/DDBJ databases">
        <authorList>
            <person name="Amaro Gonzalez C."/>
        </authorList>
    </citation>
    <scope>NUCLEOTIDE SEQUENCE</scope>
</reference>
<proteinExistence type="predicted"/>
<protein>
    <submittedName>
        <fullName evidence="1">Uncharacterized protein</fullName>
    </submittedName>
</protein>
<name>A0A0E9PNU4_ANGAN</name>
<reference evidence="1" key="2">
    <citation type="journal article" date="2015" name="Fish Shellfish Immunol.">
        <title>Early steps in the European eel (Anguilla anguilla)-Vibrio vulnificus interaction in the gills: Role of the RtxA13 toxin.</title>
        <authorList>
            <person name="Callol A."/>
            <person name="Pajuelo D."/>
            <person name="Ebbesson L."/>
            <person name="Teles M."/>
            <person name="MacKenzie S."/>
            <person name="Amaro C."/>
        </authorList>
    </citation>
    <scope>NUCLEOTIDE SEQUENCE</scope>
</reference>
<organism evidence="1">
    <name type="scientific">Anguilla anguilla</name>
    <name type="common">European freshwater eel</name>
    <name type="synonym">Muraena anguilla</name>
    <dbReference type="NCBI Taxonomy" id="7936"/>
    <lineage>
        <taxon>Eukaryota</taxon>
        <taxon>Metazoa</taxon>
        <taxon>Chordata</taxon>
        <taxon>Craniata</taxon>
        <taxon>Vertebrata</taxon>
        <taxon>Euteleostomi</taxon>
        <taxon>Actinopterygii</taxon>
        <taxon>Neopterygii</taxon>
        <taxon>Teleostei</taxon>
        <taxon>Anguilliformes</taxon>
        <taxon>Anguillidae</taxon>
        <taxon>Anguilla</taxon>
    </lineage>
</organism>
<sequence>MCRIFLNDLFVMAQAFVCNDMVL</sequence>
<dbReference type="AlphaFoldDB" id="A0A0E9PNU4"/>
<dbReference type="EMBL" id="GBXM01102615">
    <property type="protein sequence ID" value="JAH05962.1"/>
    <property type="molecule type" value="Transcribed_RNA"/>
</dbReference>